<evidence type="ECO:0000256" key="2">
    <source>
        <dbReference type="ARBA" id="ARBA00034247"/>
    </source>
</evidence>
<dbReference type="Proteomes" id="UP000078558">
    <property type="component" value="Chromosome I"/>
</dbReference>
<dbReference type="InterPro" id="IPR043128">
    <property type="entry name" value="Rev_trsase/Diguanyl_cyclase"/>
</dbReference>
<dbReference type="Pfam" id="PF22588">
    <property type="entry name" value="dCache_1_like"/>
    <property type="match status" value="1"/>
</dbReference>
<evidence type="ECO:0000313" key="5">
    <source>
        <dbReference type="EMBL" id="SBT24427.1"/>
    </source>
</evidence>
<dbReference type="GO" id="GO:1902201">
    <property type="term" value="P:negative regulation of bacterial-type flagellum-dependent cell motility"/>
    <property type="evidence" value="ECO:0007669"/>
    <property type="project" value="TreeGrafter"/>
</dbReference>
<evidence type="ECO:0000313" key="7">
    <source>
        <dbReference type="Proteomes" id="UP000078558"/>
    </source>
</evidence>
<evidence type="ECO:0000313" key="6">
    <source>
        <dbReference type="EMBL" id="SOE52220.1"/>
    </source>
</evidence>
<dbReference type="FunFam" id="3.30.70.270:FF:000001">
    <property type="entry name" value="Diguanylate cyclase domain protein"/>
    <property type="match status" value="1"/>
</dbReference>
<dbReference type="EMBL" id="LT907988">
    <property type="protein sequence ID" value="SOE52220.1"/>
    <property type="molecule type" value="Genomic_DNA"/>
</dbReference>
<dbReference type="CDD" id="cd12914">
    <property type="entry name" value="PDC1_DGC_like"/>
    <property type="match status" value="1"/>
</dbReference>
<dbReference type="InterPro" id="IPR029787">
    <property type="entry name" value="Nucleotide_cyclase"/>
</dbReference>
<evidence type="ECO:0000256" key="1">
    <source>
        <dbReference type="ARBA" id="ARBA00012528"/>
    </source>
</evidence>
<dbReference type="CDD" id="cd12915">
    <property type="entry name" value="PDC2_DGC_like"/>
    <property type="match status" value="1"/>
</dbReference>
<gene>
    <name evidence="5" type="ORF">ODI_03053</name>
    <name evidence="6" type="ORF">ODI_R4006</name>
</gene>
<reference evidence="6 7" key="2">
    <citation type="submission" date="2017-08" db="EMBL/GenBank/DDBJ databases">
        <authorList>
            <person name="de Groot N.N."/>
        </authorList>
    </citation>
    <scope>NUCLEOTIDE SEQUENCE [LARGE SCALE GENOMIC DNA]</scope>
    <source>
        <strain evidence="6">Orrdi1</strain>
    </source>
</reference>
<dbReference type="GO" id="GO:0005886">
    <property type="term" value="C:plasma membrane"/>
    <property type="evidence" value="ECO:0007669"/>
    <property type="project" value="TreeGrafter"/>
</dbReference>
<dbReference type="SUPFAM" id="SSF55073">
    <property type="entry name" value="Nucleotide cyclase"/>
    <property type="match status" value="1"/>
</dbReference>
<keyword evidence="3" id="KW-0812">Transmembrane</keyword>
<dbReference type="InterPro" id="IPR000160">
    <property type="entry name" value="GGDEF_dom"/>
</dbReference>
<dbReference type="EC" id="2.7.7.65" evidence="1"/>
<comment type="catalytic activity">
    <reaction evidence="2">
        <text>2 GTP = 3',3'-c-di-GMP + 2 diphosphate</text>
        <dbReference type="Rhea" id="RHEA:24898"/>
        <dbReference type="ChEBI" id="CHEBI:33019"/>
        <dbReference type="ChEBI" id="CHEBI:37565"/>
        <dbReference type="ChEBI" id="CHEBI:58805"/>
        <dbReference type="EC" id="2.7.7.65"/>
    </reaction>
</comment>
<keyword evidence="3" id="KW-1133">Transmembrane helix</keyword>
<dbReference type="CDD" id="cd01949">
    <property type="entry name" value="GGDEF"/>
    <property type="match status" value="1"/>
</dbReference>
<proteinExistence type="predicted"/>
<dbReference type="KEGG" id="odi:ODI_R4006"/>
<dbReference type="SMART" id="SM00267">
    <property type="entry name" value="GGDEF"/>
    <property type="match status" value="1"/>
</dbReference>
<dbReference type="PANTHER" id="PTHR45138">
    <property type="entry name" value="REGULATORY COMPONENTS OF SENSORY TRANSDUCTION SYSTEM"/>
    <property type="match status" value="1"/>
</dbReference>
<organism evidence="5 7">
    <name type="scientific">Orrella dioscoreae</name>
    <dbReference type="NCBI Taxonomy" id="1851544"/>
    <lineage>
        <taxon>Bacteria</taxon>
        <taxon>Pseudomonadati</taxon>
        <taxon>Pseudomonadota</taxon>
        <taxon>Betaproteobacteria</taxon>
        <taxon>Burkholderiales</taxon>
        <taxon>Alcaligenaceae</taxon>
        <taxon>Orrella</taxon>
    </lineage>
</organism>
<dbReference type="GO" id="GO:0043709">
    <property type="term" value="P:cell adhesion involved in single-species biofilm formation"/>
    <property type="evidence" value="ECO:0007669"/>
    <property type="project" value="TreeGrafter"/>
</dbReference>
<feature type="transmembrane region" description="Helical" evidence="3">
    <location>
        <begin position="287"/>
        <end position="306"/>
    </location>
</feature>
<dbReference type="STRING" id="1851544.ODI_03053"/>
<sequence length="499" mass="55026">MSIIAKIGLVRLINVMTALLAMGVLAISAATLWADRESSWSRATVAADNLLAALEGDITRTIHVYDLSLQGVIEGLRMPGLEAFTPEVQHKLLFDRAAWADYLGVLLVLDEAGDIVYDSQAPTPRQGNFSLRAYFQQHQANPEADLHISAPFHSKFSDAESIALSRRLSHPDGAFAGVVVGTLRLAYFRDAFERLQVGEQDSVELLRTDGALLMRRPYPFKGVIDQSGSVLPMPMPQVGQGSIQRIVVRDGVRRYVSMRRVDHLPLIVAAGLSTQDILAPWRRKTLVMAPITLLLCAGIVSLTFLFQRELSRRKRVEARLEQLAETDSLTGLTNRRYFDRELARAWQAARRSGFPLSLLFVDVDRFKTYNDRYGHQEGDEFLRKLGTSLRQAARRPEDVAARYGGEEFVILLPDTGLAGAQQVAEALRAAVGALAVPHQDSPTGFGTISIGVASARPNREAEPDALLRRADDALYRAKRNGRDRIEVAPLPPGVSSAQT</sequence>
<name>A0A1C3JZ54_9BURK</name>
<keyword evidence="3" id="KW-0472">Membrane</keyword>
<dbReference type="PROSITE" id="PS50887">
    <property type="entry name" value="GGDEF"/>
    <property type="match status" value="1"/>
</dbReference>
<evidence type="ECO:0000259" key="4">
    <source>
        <dbReference type="PROSITE" id="PS50887"/>
    </source>
</evidence>
<dbReference type="Gene3D" id="3.30.450.20">
    <property type="entry name" value="PAS domain"/>
    <property type="match status" value="2"/>
</dbReference>
<dbReference type="InterPro" id="IPR054327">
    <property type="entry name" value="His-kinase-like_sensor"/>
</dbReference>
<dbReference type="NCBIfam" id="TIGR00254">
    <property type="entry name" value="GGDEF"/>
    <property type="match status" value="1"/>
</dbReference>
<dbReference type="RefSeq" id="WP_067750609.1">
    <property type="nucleotide sequence ID" value="NZ_LT907988.1"/>
</dbReference>
<dbReference type="GO" id="GO:0052621">
    <property type="term" value="F:diguanylate cyclase activity"/>
    <property type="evidence" value="ECO:0007669"/>
    <property type="project" value="UniProtKB-EC"/>
</dbReference>
<dbReference type="InterPro" id="IPR050469">
    <property type="entry name" value="Diguanylate_Cyclase"/>
</dbReference>
<dbReference type="Pfam" id="PF00990">
    <property type="entry name" value="GGDEF"/>
    <property type="match status" value="1"/>
</dbReference>
<dbReference type="EMBL" id="FLRC01000009">
    <property type="protein sequence ID" value="SBT24427.1"/>
    <property type="molecule type" value="Genomic_DNA"/>
</dbReference>
<keyword evidence="7" id="KW-1185">Reference proteome</keyword>
<dbReference type="AlphaFoldDB" id="A0A1C3JZ54"/>
<protein>
    <recommendedName>
        <fullName evidence="1">diguanylate cyclase</fullName>
        <ecNumber evidence="1">2.7.7.65</ecNumber>
    </recommendedName>
</protein>
<feature type="transmembrane region" description="Helical" evidence="3">
    <location>
        <begin position="12"/>
        <end position="34"/>
    </location>
</feature>
<evidence type="ECO:0000256" key="3">
    <source>
        <dbReference type="SAM" id="Phobius"/>
    </source>
</evidence>
<accession>A0A1C3JZ54</accession>
<dbReference type="PANTHER" id="PTHR45138:SF9">
    <property type="entry name" value="DIGUANYLATE CYCLASE DGCM-RELATED"/>
    <property type="match status" value="1"/>
</dbReference>
<dbReference type="Gene3D" id="3.30.70.270">
    <property type="match status" value="1"/>
</dbReference>
<feature type="domain" description="GGDEF" evidence="4">
    <location>
        <begin position="354"/>
        <end position="490"/>
    </location>
</feature>
<reference evidence="5 7" key="1">
    <citation type="submission" date="2016-06" db="EMBL/GenBank/DDBJ databases">
        <authorList>
            <person name="Kjaerup R.B."/>
            <person name="Dalgaard T.S."/>
            <person name="Juul-Madsen H.R."/>
        </authorList>
    </citation>
    <scope>NUCLEOTIDE SEQUENCE [LARGE SCALE GENOMIC DNA]</scope>
    <source>
        <strain evidence="5">Orrdi1</strain>
    </source>
</reference>